<dbReference type="Proteomes" id="UP000252519">
    <property type="component" value="Unassembled WGS sequence"/>
</dbReference>
<evidence type="ECO:0008006" key="3">
    <source>
        <dbReference type="Google" id="ProtNLM"/>
    </source>
</evidence>
<accession>A0A368FYK8</accession>
<gene>
    <name evidence="1" type="ORF">ANCCAN_16903</name>
</gene>
<organism evidence="1 2">
    <name type="scientific">Ancylostoma caninum</name>
    <name type="common">Dog hookworm</name>
    <dbReference type="NCBI Taxonomy" id="29170"/>
    <lineage>
        <taxon>Eukaryota</taxon>
        <taxon>Metazoa</taxon>
        <taxon>Ecdysozoa</taxon>
        <taxon>Nematoda</taxon>
        <taxon>Chromadorea</taxon>
        <taxon>Rhabditida</taxon>
        <taxon>Rhabditina</taxon>
        <taxon>Rhabditomorpha</taxon>
        <taxon>Strongyloidea</taxon>
        <taxon>Ancylostomatidae</taxon>
        <taxon>Ancylostomatinae</taxon>
        <taxon>Ancylostoma</taxon>
    </lineage>
</organism>
<dbReference type="InterPro" id="IPR052728">
    <property type="entry name" value="O2_lipid_transport_reg"/>
</dbReference>
<evidence type="ECO:0000313" key="1">
    <source>
        <dbReference type="EMBL" id="RCN37202.1"/>
    </source>
</evidence>
<name>A0A368FYK8_ANCCA</name>
<reference evidence="1 2" key="1">
    <citation type="submission" date="2014-10" db="EMBL/GenBank/DDBJ databases">
        <title>Draft genome of the hookworm Ancylostoma caninum.</title>
        <authorList>
            <person name="Mitreva M."/>
        </authorList>
    </citation>
    <scope>NUCLEOTIDE SEQUENCE [LARGE SCALE GENOMIC DNA]</scope>
    <source>
        <strain evidence="1 2">Baltimore</strain>
    </source>
</reference>
<dbReference type="OrthoDB" id="118951at2759"/>
<comment type="caution">
    <text evidence="1">The sequence shown here is derived from an EMBL/GenBank/DDBJ whole genome shotgun (WGS) entry which is preliminary data.</text>
</comment>
<dbReference type="PANTHER" id="PTHR11161">
    <property type="entry name" value="O-ACYLTRANSFERASE"/>
    <property type="match status" value="1"/>
</dbReference>
<dbReference type="AlphaFoldDB" id="A0A368FYK8"/>
<evidence type="ECO:0000313" key="2">
    <source>
        <dbReference type="Proteomes" id="UP000252519"/>
    </source>
</evidence>
<protein>
    <recommendedName>
        <fullName evidence="3">Acyltransferase 3 domain-containing protein</fullName>
    </recommendedName>
</protein>
<keyword evidence="2" id="KW-1185">Reference proteome</keyword>
<proteinExistence type="predicted"/>
<dbReference type="EMBL" id="JOJR01000488">
    <property type="protein sequence ID" value="RCN37202.1"/>
    <property type="molecule type" value="Genomic_DNA"/>
</dbReference>
<sequence>MYDLFIYQKELEVLPPSERNTHLFIRIILAYSMYTNGLEILRTGKKEGEVDCLHGIRFLSMCWIILGHTYYYIGSSLTTERRSS</sequence>
<dbReference type="PANTHER" id="PTHR11161:SF65">
    <property type="entry name" value="NOSE RESISTANT TO FLUOXETINE PROTEIN 6"/>
    <property type="match status" value="1"/>
</dbReference>